<protein>
    <submittedName>
        <fullName evidence="1">Uncharacterized protein</fullName>
    </submittedName>
</protein>
<accession>A0ACB8VA50</accession>
<feature type="non-terminal residue" evidence="1">
    <location>
        <position position="396"/>
    </location>
</feature>
<comment type="caution">
    <text evidence="1">The sequence shown here is derived from an EMBL/GenBank/DDBJ whole genome shotgun (WGS) entry which is preliminary data.</text>
</comment>
<organism evidence="1 2">
    <name type="scientific">Scortum barcoo</name>
    <name type="common">barcoo grunter</name>
    <dbReference type="NCBI Taxonomy" id="214431"/>
    <lineage>
        <taxon>Eukaryota</taxon>
        <taxon>Metazoa</taxon>
        <taxon>Chordata</taxon>
        <taxon>Craniata</taxon>
        <taxon>Vertebrata</taxon>
        <taxon>Euteleostomi</taxon>
        <taxon>Actinopterygii</taxon>
        <taxon>Neopterygii</taxon>
        <taxon>Teleostei</taxon>
        <taxon>Neoteleostei</taxon>
        <taxon>Acanthomorphata</taxon>
        <taxon>Eupercaria</taxon>
        <taxon>Centrarchiformes</taxon>
        <taxon>Terapontoidei</taxon>
        <taxon>Terapontidae</taxon>
        <taxon>Scortum</taxon>
    </lineage>
</organism>
<gene>
    <name evidence="1" type="ORF">L3Q82_020265</name>
</gene>
<dbReference type="EMBL" id="CM041554">
    <property type="protein sequence ID" value="KAI3351413.1"/>
    <property type="molecule type" value="Genomic_DNA"/>
</dbReference>
<keyword evidence="2" id="KW-1185">Reference proteome</keyword>
<name>A0ACB8VA50_9TELE</name>
<proteinExistence type="predicted"/>
<dbReference type="Proteomes" id="UP000831701">
    <property type="component" value="Chromosome 24"/>
</dbReference>
<evidence type="ECO:0000313" key="1">
    <source>
        <dbReference type="EMBL" id="KAI3351413.1"/>
    </source>
</evidence>
<sequence>VFKATQEDFSINIELYAEYVTDYISTCTDNIVPTSQIIKYPNQKPWMNSQVRHMLHARSLAFRVRVNPRKAAGPDNIPGRVLRASELADVFTFWLTFRTSHLQHWTPSNMPTTAPTDPLKTQYLQHCTRPSPTSKTRTHMSGCCLLTTVQHLIQVIPHKLTTKLFHLGFNSTLCDWLLDFFTGRPQSVRIGGLVSGRITVNTGNPQGCVLNLVLYSLFTHDCVASHKDKTILKFADDTTVIGLISGGDETAYRREVASLVKWCDSNNLSLNTDKTKRCFKFLGVHICDDLTWTLNITQLVKKAHQQLYFLRRLRKSQRTQRTFCTAVIESILTSCIMVWYGNSTESGENGRKDRPGAAALSAGHQPPQSPQESLQHHQRPLPPPAHTLAVFCPLAG</sequence>
<evidence type="ECO:0000313" key="2">
    <source>
        <dbReference type="Proteomes" id="UP000831701"/>
    </source>
</evidence>
<feature type="non-terminal residue" evidence="1">
    <location>
        <position position="1"/>
    </location>
</feature>
<reference evidence="1" key="1">
    <citation type="submission" date="2022-04" db="EMBL/GenBank/DDBJ databases">
        <title>Jade perch genome.</title>
        <authorList>
            <person name="Chao B."/>
        </authorList>
    </citation>
    <scope>NUCLEOTIDE SEQUENCE</scope>
    <source>
        <strain evidence="1">CB-2022</strain>
    </source>
</reference>